<name>B1TGY2_9BURK</name>
<evidence type="ECO:0000313" key="2">
    <source>
        <dbReference type="Proteomes" id="UP000004814"/>
    </source>
</evidence>
<reference evidence="1 2" key="1">
    <citation type="submission" date="2008-03" db="EMBL/GenBank/DDBJ databases">
        <title>Sequencing of the draft genome and assembly of Burkholderia ambifaria MEX-5.</title>
        <authorList>
            <consortium name="US DOE Joint Genome Institute (JGI-PGF)"/>
            <person name="Copeland A."/>
            <person name="Lucas S."/>
            <person name="Lapidus A."/>
            <person name="Glavina del Rio T."/>
            <person name="Dalin E."/>
            <person name="Tice H."/>
            <person name="Bruce D."/>
            <person name="Goodwin L."/>
            <person name="Pitluck S."/>
            <person name="Larimer F."/>
            <person name="Land M.L."/>
            <person name="Hauser L."/>
            <person name="Tiedje J."/>
            <person name="Richardson P."/>
        </authorList>
    </citation>
    <scope>NUCLEOTIDE SEQUENCE [LARGE SCALE GENOMIC DNA]</scope>
    <source>
        <strain evidence="1 2">MEX-5</strain>
    </source>
</reference>
<evidence type="ECO:0008006" key="3">
    <source>
        <dbReference type="Google" id="ProtNLM"/>
    </source>
</evidence>
<dbReference type="RefSeq" id="WP_006762765.1">
    <property type="nucleotide sequence ID" value="NZ_ABLK01000577.1"/>
</dbReference>
<sequence length="52" mass="5687">MIGVPSNTRVWIAAGVTDMRFGFNGLAAKVESVLQKDLFLCVVAKYVAVDRE</sequence>
<organism evidence="1 2">
    <name type="scientific">Burkholderia ambifaria MEX-5</name>
    <dbReference type="NCBI Taxonomy" id="396597"/>
    <lineage>
        <taxon>Bacteria</taxon>
        <taxon>Pseudomonadati</taxon>
        <taxon>Pseudomonadota</taxon>
        <taxon>Betaproteobacteria</taxon>
        <taxon>Burkholderiales</taxon>
        <taxon>Burkholderiaceae</taxon>
        <taxon>Burkholderia</taxon>
        <taxon>Burkholderia cepacia complex</taxon>
    </lineage>
</organism>
<dbReference type="InterPro" id="IPR008878">
    <property type="entry name" value="Transposase_IS66_Orf2"/>
</dbReference>
<protein>
    <recommendedName>
        <fullName evidence="3">Transposase</fullName>
    </recommendedName>
</protein>
<proteinExistence type="predicted"/>
<dbReference type="Proteomes" id="UP000004814">
    <property type="component" value="Unassembled WGS sequence"/>
</dbReference>
<dbReference type="PATRIC" id="fig|396597.7.peg.208"/>
<evidence type="ECO:0000313" key="1">
    <source>
        <dbReference type="EMBL" id="EDT37174.1"/>
    </source>
</evidence>
<accession>B1TGY2</accession>
<dbReference type="EMBL" id="ABLK01000577">
    <property type="protein sequence ID" value="EDT37174.1"/>
    <property type="molecule type" value="Genomic_DNA"/>
</dbReference>
<dbReference type="Pfam" id="PF05717">
    <property type="entry name" value="TnpB_IS66"/>
    <property type="match status" value="1"/>
</dbReference>
<gene>
    <name evidence="1" type="ORF">BamMEX5DRAFT_7048</name>
</gene>
<comment type="caution">
    <text evidence="1">The sequence shown here is derived from an EMBL/GenBank/DDBJ whole genome shotgun (WGS) entry which is preliminary data.</text>
</comment>
<dbReference type="AlphaFoldDB" id="B1TGY2"/>